<evidence type="ECO:0000259" key="2">
    <source>
        <dbReference type="Pfam" id="PF24476"/>
    </source>
</evidence>
<keyword evidence="1" id="KW-0732">Signal</keyword>
<organism evidence="3 4">
    <name type="scientific">Glonium stellatum</name>
    <dbReference type="NCBI Taxonomy" id="574774"/>
    <lineage>
        <taxon>Eukaryota</taxon>
        <taxon>Fungi</taxon>
        <taxon>Dikarya</taxon>
        <taxon>Ascomycota</taxon>
        <taxon>Pezizomycotina</taxon>
        <taxon>Dothideomycetes</taxon>
        <taxon>Pleosporomycetidae</taxon>
        <taxon>Gloniales</taxon>
        <taxon>Gloniaceae</taxon>
        <taxon>Glonium</taxon>
    </lineage>
</organism>
<name>A0A8E2F8J5_9PEZI</name>
<dbReference type="PANTHER" id="PTHR35186">
    <property type="entry name" value="ANK_REP_REGION DOMAIN-CONTAINING PROTEIN"/>
    <property type="match status" value="1"/>
</dbReference>
<feature type="chain" id="PRO_5034021964" description="DUF7580 domain-containing protein" evidence="1">
    <location>
        <begin position="22"/>
        <end position="600"/>
    </location>
</feature>
<dbReference type="Pfam" id="PF24476">
    <property type="entry name" value="DUF7580"/>
    <property type="match status" value="1"/>
</dbReference>
<protein>
    <recommendedName>
        <fullName evidence="2">DUF7580 domain-containing protein</fullName>
    </recommendedName>
</protein>
<feature type="domain" description="DUF7580" evidence="2">
    <location>
        <begin position="219"/>
        <end position="573"/>
    </location>
</feature>
<reference evidence="3 4" key="1">
    <citation type="journal article" date="2016" name="Nat. Commun.">
        <title>Ectomycorrhizal ecology is imprinted in the genome of the dominant symbiotic fungus Cenococcum geophilum.</title>
        <authorList>
            <consortium name="DOE Joint Genome Institute"/>
            <person name="Peter M."/>
            <person name="Kohler A."/>
            <person name="Ohm R.A."/>
            <person name="Kuo A."/>
            <person name="Krutzmann J."/>
            <person name="Morin E."/>
            <person name="Arend M."/>
            <person name="Barry K.W."/>
            <person name="Binder M."/>
            <person name="Choi C."/>
            <person name="Clum A."/>
            <person name="Copeland A."/>
            <person name="Grisel N."/>
            <person name="Haridas S."/>
            <person name="Kipfer T."/>
            <person name="LaButti K."/>
            <person name="Lindquist E."/>
            <person name="Lipzen A."/>
            <person name="Maire R."/>
            <person name="Meier B."/>
            <person name="Mihaltcheva S."/>
            <person name="Molinier V."/>
            <person name="Murat C."/>
            <person name="Poggeler S."/>
            <person name="Quandt C.A."/>
            <person name="Sperisen C."/>
            <person name="Tritt A."/>
            <person name="Tisserant E."/>
            <person name="Crous P.W."/>
            <person name="Henrissat B."/>
            <person name="Nehls U."/>
            <person name="Egli S."/>
            <person name="Spatafora J.W."/>
            <person name="Grigoriev I.V."/>
            <person name="Martin F.M."/>
        </authorList>
    </citation>
    <scope>NUCLEOTIDE SEQUENCE [LARGE SCALE GENOMIC DNA]</scope>
    <source>
        <strain evidence="3 4">CBS 207.34</strain>
    </source>
</reference>
<gene>
    <name evidence="3" type="ORF">AOQ84DRAFT_155120</name>
</gene>
<sequence length="600" mass="67242">MMSGLECVGLLLGIIPILVSCAEHYRTVHRPIRAAARPSATAQKLADFYQDLHVEVCFLDINVGNLICGLPELSQTQLRSLGNFSQPSSWDNEEVSVALKDRLGATYEPILVTVKASLKILDDLLSGQTLLSLKSHNVSADESNEFSKLSALQRNIQHGKYPMSLLERIKFSTREDKRTRLLKKLGKNNVNMERLLNQALPEAPQGSAKHRTGKAVPKRHFWKLLHALYEVMAQQLSCCCSSHHQGRICLVNSLRTSLKKYPPSIDLDILLSRKYVEGSKQRKWQESSIAIVPDSDSSGPRLCVKFADFGLASRPRVDSFAESASPALDSDSQTKEMIDNICELLELAQENNCSLRMQYDGQQLWQVSPKLKRLWGLEAGPPVSLGTFLRNAGKMTLKQKRTLAVILAHSMLQYCGSPWMSEDWNKEYIEFFHQTMESHGTAKLDLERPYLSKDFVALRTVRRGSPKFPIHPCPSVLALGILLLEIELGVPIESERSDSDLKDGKVNATTDLFTAYRILRASYDEMYKSYFNIIQSCLDCKFLAGLGSPSLDDEGIRQAVYDEIVAPLEEELNIGWGITVDQLSNPHNISAGQVPRPMRL</sequence>
<evidence type="ECO:0000313" key="3">
    <source>
        <dbReference type="EMBL" id="OCL12399.1"/>
    </source>
</evidence>
<dbReference type="Proteomes" id="UP000250140">
    <property type="component" value="Unassembled WGS sequence"/>
</dbReference>
<feature type="signal peptide" evidence="1">
    <location>
        <begin position="1"/>
        <end position="21"/>
    </location>
</feature>
<dbReference type="InterPro" id="IPR056002">
    <property type="entry name" value="DUF7580"/>
</dbReference>
<proteinExistence type="predicted"/>
<dbReference type="EMBL" id="KV748881">
    <property type="protein sequence ID" value="OCL12399.1"/>
    <property type="molecule type" value="Genomic_DNA"/>
</dbReference>
<evidence type="ECO:0000313" key="4">
    <source>
        <dbReference type="Proteomes" id="UP000250140"/>
    </source>
</evidence>
<accession>A0A8E2F8J5</accession>
<dbReference type="OrthoDB" id="3565018at2759"/>
<dbReference type="PANTHER" id="PTHR35186:SF4">
    <property type="entry name" value="PRION-INHIBITION AND PROPAGATION HELO DOMAIN-CONTAINING PROTEIN"/>
    <property type="match status" value="1"/>
</dbReference>
<evidence type="ECO:0000256" key="1">
    <source>
        <dbReference type="SAM" id="SignalP"/>
    </source>
</evidence>
<dbReference type="AlphaFoldDB" id="A0A8E2F8J5"/>
<keyword evidence="4" id="KW-1185">Reference proteome</keyword>